<feature type="region of interest" description="Disordered" evidence="2">
    <location>
        <begin position="510"/>
        <end position="569"/>
    </location>
</feature>
<gene>
    <name evidence="3" type="ORF">SNEC2469_LOCUS11974</name>
</gene>
<keyword evidence="4" id="KW-1185">Reference proteome</keyword>
<dbReference type="OrthoDB" id="424302at2759"/>
<reference evidence="3" key="1">
    <citation type="submission" date="2021-02" db="EMBL/GenBank/DDBJ databases">
        <authorList>
            <person name="Dougan E. K."/>
            <person name="Rhodes N."/>
            <person name="Thang M."/>
            <person name="Chan C."/>
        </authorList>
    </citation>
    <scope>NUCLEOTIDE SEQUENCE</scope>
</reference>
<dbReference type="InterPro" id="IPR029035">
    <property type="entry name" value="DHS-like_NAD/FAD-binding_dom"/>
</dbReference>
<evidence type="ECO:0000256" key="1">
    <source>
        <dbReference type="ARBA" id="ARBA00022679"/>
    </source>
</evidence>
<feature type="region of interest" description="Disordered" evidence="2">
    <location>
        <begin position="412"/>
        <end position="482"/>
    </location>
</feature>
<protein>
    <submittedName>
        <fullName evidence="3">Uncharacterized protein</fullName>
    </submittedName>
</protein>
<comment type="caution">
    <text evidence="3">The sequence shown here is derived from an EMBL/GenBank/DDBJ whole genome shotgun (WGS) entry which is preliminary data.</text>
</comment>
<dbReference type="EMBL" id="CAJNJA010018986">
    <property type="protein sequence ID" value="CAE7436009.1"/>
    <property type="molecule type" value="Genomic_DNA"/>
</dbReference>
<feature type="region of interest" description="Disordered" evidence="2">
    <location>
        <begin position="1"/>
        <end position="21"/>
    </location>
</feature>
<feature type="compositionally biased region" description="Polar residues" evidence="2">
    <location>
        <begin position="438"/>
        <end position="451"/>
    </location>
</feature>
<dbReference type="Proteomes" id="UP000601435">
    <property type="component" value="Unassembled WGS sequence"/>
</dbReference>
<proteinExistence type="predicted"/>
<evidence type="ECO:0000256" key="2">
    <source>
        <dbReference type="SAM" id="MobiDB-lite"/>
    </source>
</evidence>
<accession>A0A812RDE0</accession>
<evidence type="ECO:0000313" key="3">
    <source>
        <dbReference type="EMBL" id="CAE7436009.1"/>
    </source>
</evidence>
<feature type="compositionally biased region" description="Basic and acidic residues" evidence="2">
    <location>
        <begin position="452"/>
        <end position="464"/>
    </location>
</feature>
<sequence length="569" mass="61021">MKGPRRPTPASLQTHAEPVSEVPQAAESIRQAEALLICAGGALDLPEGKDAGVFQRPPLSTLAGSLEYGIPAPGVCSPLRELWREHMQADSASLFDSDPGLAWAFWGFWSRRYLEMQPDEGCRSLASWGRSMKQGFFCVTSTVDGHWARVVGDERVWELRGSVSFLQRVDGTSKIWRVGEGHGAAQQLLSGARQSFAAAASSLASLLGAGPEPKSDWEGEELPGTLPLELPPHFDLQPGEAVEVRTLEAVENSSTYEWTPWKRAVAAGSFGIVSPSGAPVAAHAVRRPKGPDLLRVAGELPRDPADSSCLARPNVDMHSDSKFVSWRCDRQEQAYFQWRSSLPRSCRLVVVEVGTWKSPAKLLDPADFPCATLLRLGVSGRVPEIWKGRCWRVAGDWSAALRQLSDSLGPSELRAGASVESTPRASASAQGMAEAQTAEVSALTSVGSVTGSEKEEKRPAYIDTKRKKSKAGKDGGLNWDDIPEYDIDEEDALDKVMNFAAGVYTRAAGAVEAMQPDSQSDEGKESDHSEVGGDGDHSEEGGEADSQSSVAPSGPSSKRQSRQSGGAAE</sequence>
<organism evidence="3 4">
    <name type="scientific">Symbiodinium necroappetens</name>
    <dbReference type="NCBI Taxonomy" id="1628268"/>
    <lineage>
        <taxon>Eukaryota</taxon>
        <taxon>Sar</taxon>
        <taxon>Alveolata</taxon>
        <taxon>Dinophyceae</taxon>
        <taxon>Suessiales</taxon>
        <taxon>Symbiodiniaceae</taxon>
        <taxon>Symbiodinium</taxon>
    </lineage>
</organism>
<keyword evidence="1" id="KW-0808">Transferase</keyword>
<evidence type="ECO:0000313" key="4">
    <source>
        <dbReference type="Proteomes" id="UP000601435"/>
    </source>
</evidence>
<dbReference type="AlphaFoldDB" id="A0A812RDE0"/>
<feature type="compositionally biased region" description="Polar residues" evidence="2">
    <location>
        <begin position="419"/>
        <end position="429"/>
    </location>
</feature>
<feature type="compositionally biased region" description="Basic and acidic residues" evidence="2">
    <location>
        <begin position="521"/>
        <end position="540"/>
    </location>
</feature>
<dbReference type="Gene3D" id="3.40.50.1220">
    <property type="entry name" value="TPP-binding domain"/>
    <property type="match status" value="1"/>
</dbReference>
<dbReference type="InterPro" id="IPR026591">
    <property type="entry name" value="Sirtuin_cat_small_dom_sf"/>
</dbReference>
<dbReference type="GO" id="GO:0016740">
    <property type="term" value="F:transferase activity"/>
    <property type="evidence" value="ECO:0007669"/>
    <property type="project" value="UniProtKB-KW"/>
</dbReference>
<feature type="compositionally biased region" description="Low complexity" evidence="2">
    <location>
        <begin position="544"/>
        <end position="557"/>
    </location>
</feature>
<dbReference type="SUPFAM" id="SSF52467">
    <property type="entry name" value="DHS-like NAD/FAD-binding domain"/>
    <property type="match status" value="1"/>
</dbReference>
<dbReference type="Gene3D" id="3.30.1600.10">
    <property type="entry name" value="SIR2/SIRT2 'Small Domain"/>
    <property type="match status" value="1"/>
</dbReference>
<name>A0A812RDE0_9DINO</name>